<evidence type="ECO:0000256" key="5">
    <source>
        <dbReference type="ARBA" id="ARBA00023172"/>
    </source>
</evidence>
<dbReference type="GO" id="GO:0005737">
    <property type="term" value="C:cytoplasm"/>
    <property type="evidence" value="ECO:0007669"/>
    <property type="project" value="UniProtKB-UniRule"/>
</dbReference>
<feature type="domain" description="FtsK gamma" evidence="7">
    <location>
        <begin position="311"/>
        <end position="376"/>
    </location>
</feature>
<dbReference type="PANTHER" id="PTHR38103:SF1">
    <property type="entry name" value="RECOMBINATION-ASSOCIATED PROTEIN RDGC"/>
    <property type="match status" value="1"/>
</dbReference>
<dbReference type="PANTHER" id="PTHR38103">
    <property type="entry name" value="RECOMBINATION-ASSOCIATED PROTEIN RDGC"/>
    <property type="match status" value="1"/>
</dbReference>
<evidence type="ECO:0000256" key="2">
    <source>
        <dbReference type="ARBA" id="ARBA00008657"/>
    </source>
</evidence>
<dbReference type="EMBL" id="LT615367">
    <property type="protein sequence ID" value="SLM63517.1"/>
    <property type="molecule type" value="Genomic_DNA"/>
</dbReference>
<evidence type="ECO:0000256" key="6">
    <source>
        <dbReference type="HAMAP-Rule" id="MF_00194"/>
    </source>
</evidence>
<dbReference type="GO" id="GO:0003690">
    <property type="term" value="F:double-stranded DNA binding"/>
    <property type="evidence" value="ECO:0007669"/>
    <property type="project" value="TreeGrafter"/>
</dbReference>
<dbReference type="KEGG" id="daq:DAQ1742_02644"/>
<dbReference type="Gene3D" id="1.10.10.10">
    <property type="entry name" value="Winged helix-like DNA-binding domain superfamily/Winged helix DNA-binding domain"/>
    <property type="match status" value="1"/>
</dbReference>
<dbReference type="SMART" id="SM00843">
    <property type="entry name" value="Ftsk_gamma"/>
    <property type="match status" value="1"/>
</dbReference>
<dbReference type="Pfam" id="PF04381">
    <property type="entry name" value="RdgC"/>
    <property type="match status" value="1"/>
</dbReference>
<dbReference type="GO" id="GO:0000018">
    <property type="term" value="P:regulation of DNA recombination"/>
    <property type="evidence" value="ECO:0007669"/>
    <property type="project" value="TreeGrafter"/>
</dbReference>
<keyword evidence="4 6" id="KW-0963">Cytoplasm</keyword>
<evidence type="ECO:0000313" key="8">
    <source>
        <dbReference type="EMBL" id="SLM63517.1"/>
    </source>
</evidence>
<comment type="subcellular location">
    <subcellularLocation>
        <location evidence="1 6">Cytoplasm</location>
        <location evidence="1 6">Nucleoid</location>
    </subcellularLocation>
</comment>
<dbReference type="Pfam" id="PF09397">
    <property type="entry name" value="FtsK_gamma"/>
    <property type="match status" value="1"/>
</dbReference>
<accession>A0A375AC07</accession>
<dbReference type="AlphaFoldDB" id="A0A375AC07"/>
<dbReference type="GO" id="GO:0006310">
    <property type="term" value="P:DNA recombination"/>
    <property type="evidence" value="ECO:0007669"/>
    <property type="project" value="UniProtKB-UniRule"/>
</dbReference>
<keyword evidence="9" id="KW-1185">Reference proteome</keyword>
<dbReference type="InterPro" id="IPR036388">
    <property type="entry name" value="WH-like_DNA-bd_sf"/>
</dbReference>
<gene>
    <name evidence="6" type="primary">rdgC</name>
    <name evidence="8" type="ORF">DAQ1742_02644</name>
</gene>
<evidence type="ECO:0000313" key="9">
    <source>
        <dbReference type="Proteomes" id="UP000294820"/>
    </source>
</evidence>
<dbReference type="SUPFAM" id="SSF46785">
    <property type="entry name" value="Winged helix' DNA-binding domain"/>
    <property type="match status" value="1"/>
</dbReference>
<keyword evidence="5 6" id="KW-0233">DNA recombination</keyword>
<dbReference type="InterPro" id="IPR018541">
    <property type="entry name" value="Ftsk_gamma"/>
</dbReference>
<evidence type="ECO:0000256" key="1">
    <source>
        <dbReference type="ARBA" id="ARBA00004453"/>
    </source>
</evidence>
<dbReference type="NCBIfam" id="NF001462">
    <property type="entry name" value="PRK00321.1-3"/>
    <property type="match status" value="1"/>
</dbReference>
<protein>
    <recommendedName>
        <fullName evidence="3 6">Recombination-associated protein RdgC</fullName>
    </recommendedName>
</protein>
<dbReference type="HAMAP" id="MF_00194">
    <property type="entry name" value="RdgC"/>
    <property type="match status" value="1"/>
</dbReference>
<evidence type="ECO:0000256" key="3">
    <source>
        <dbReference type="ARBA" id="ARBA00022296"/>
    </source>
</evidence>
<name>A0A375AC07_9GAMM</name>
<evidence type="ECO:0000256" key="4">
    <source>
        <dbReference type="ARBA" id="ARBA00022490"/>
    </source>
</evidence>
<dbReference type="InterPro" id="IPR007476">
    <property type="entry name" value="RdgC"/>
</dbReference>
<evidence type="ECO:0000259" key="7">
    <source>
        <dbReference type="SMART" id="SM00843"/>
    </source>
</evidence>
<organism evidence="8 9">
    <name type="scientific">Dickeya aquatica</name>
    <dbReference type="NCBI Taxonomy" id="1401087"/>
    <lineage>
        <taxon>Bacteria</taxon>
        <taxon>Pseudomonadati</taxon>
        <taxon>Pseudomonadota</taxon>
        <taxon>Gammaproteobacteria</taxon>
        <taxon>Enterobacterales</taxon>
        <taxon>Pectobacteriaceae</taxon>
        <taxon>Dickeya</taxon>
    </lineage>
</organism>
<dbReference type="InterPro" id="IPR036390">
    <property type="entry name" value="WH_DNA-bd_sf"/>
</dbReference>
<dbReference type="NCBIfam" id="NF001464">
    <property type="entry name" value="PRK00321.1-5"/>
    <property type="match status" value="1"/>
</dbReference>
<dbReference type="Proteomes" id="UP000294820">
    <property type="component" value="Chromosome 1"/>
</dbReference>
<proteinExistence type="inferred from homology"/>
<comment type="function">
    <text evidence="6">May be involved in recombination.</text>
</comment>
<sequence length="377" mass="41516">MTMIFKNALIYRLTRDIAFDDLNDKLAVFTFAPCGSQDRAKTGWISPLGVGYSELIHQANGQILLTLQREEKILPAPVIARELAAKIDSMETVQQRRLKKTEKDALKDEVIQTLLPRAFSKYHTTQIWINAGAGLIIVDAASAKKAEDALALLRKTLGSLPVVPLMLETPIELTLTEWVRSGAAPAGFALQDEAELKAVLEDGGILRSKHQDLVTDEIAGHIEAGKVVTKLALDWQERINFVLGDDGSLKKLKFSDVLLEQNDDIDREDTAQRFDADFVLLTGELSALINSLIDALGGEADRVAPEPENHDLQDDRLYPEAVQFVQSSCRATISGLQRHFRIGYNRAARLIEAMESKGVVSAPTHDGTRTVIGEAVQ</sequence>
<comment type="similarity">
    <text evidence="2 6">Belongs to the RdgC family.</text>
</comment>
<dbReference type="GO" id="GO:0043590">
    <property type="term" value="C:bacterial nucleoid"/>
    <property type="evidence" value="ECO:0007669"/>
    <property type="project" value="TreeGrafter"/>
</dbReference>
<reference evidence="8 9" key="1">
    <citation type="submission" date="2016-09" db="EMBL/GenBank/DDBJ databases">
        <authorList>
            <person name="Reverchon S."/>
            <person name="Nasser W."/>
            <person name="Leonard S."/>
            <person name="Brochier C."/>
            <person name="Duprey A."/>
        </authorList>
    </citation>
    <scope>NUCLEOTIDE SEQUENCE [LARGE SCALE GENOMIC DNA]</scope>
    <source>
        <strain evidence="8 9">174/2</strain>
    </source>
</reference>